<protein>
    <submittedName>
        <fullName evidence="2">Uncharacterized protein</fullName>
    </submittedName>
</protein>
<comment type="caution">
    <text evidence="2">The sequence shown here is derived from an EMBL/GenBank/DDBJ whole genome shotgun (WGS) entry which is preliminary data.</text>
</comment>
<dbReference type="AlphaFoldDB" id="A0AAD6UT44"/>
<evidence type="ECO:0000313" key="3">
    <source>
        <dbReference type="Proteomes" id="UP001219525"/>
    </source>
</evidence>
<reference evidence="2" key="1">
    <citation type="submission" date="2023-03" db="EMBL/GenBank/DDBJ databases">
        <title>Massive genome expansion in bonnet fungi (Mycena s.s.) driven by repeated elements and novel gene families across ecological guilds.</title>
        <authorList>
            <consortium name="Lawrence Berkeley National Laboratory"/>
            <person name="Harder C.B."/>
            <person name="Miyauchi S."/>
            <person name="Viragh M."/>
            <person name="Kuo A."/>
            <person name="Thoen E."/>
            <person name="Andreopoulos B."/>
            <person name="Lu D."/>
            <person name="Skrede I."/>
            <person name="Drula E."/>
            <person name="Henrissat B."/>
            <person name="Morin E."/>
            <person name="Kohler A."/>
            <person name="Barry K."/>
            <person name="LaButti K."/>
            <person name="Morin E."/>
            <person name="Salamov A."/>
            <person name="Lipzen A."/>
            <person name="Mereny Z."/>
            <person name="Hegedus B."/>
            <person name="Baldrian P."/>
            <person name="Stursova M."/>
            <person name="Weitz H."/>
            <person name="Taylor A."/>
            <person name="Grigoriev I.V."/>
            <person name="Nagy L.G."/>
            <person name="Martin F."/>
            <person name="Kauserud H."/>
        </authorList>
    </citation>
    <scope>NUCLEOTIDE SEQUENCE</scope>
    <source>
        <strain evidence="2">9144</strain>
    </source>
</reference>
<keyword evidence="3" id="KW-1185">Reference proteome</keyword>
<sequence>MPVEVQNQSGDPPHTFFCESCAFAKATRAPIPEERQGGRAAAGLRIRRRDDHTRIKPLRSNNETFDTYENYEAWARTQTNGLSAPAASTPAMHSKDTRSRAFRNRAKTRQDRSKMSHRAAGPVNAQNAEGRAVTRRGWRWDIWHVLGPSVPSPRNVPEPTLLTPTSAALAHSAFGAPPNTDTRGLQIPGAIPELDDSQDAGAISGQIMRAPTHLLYF</sequence>
<evidence type="ECO:0000256" key="1">
    <source>
        <dbReference type="SAM" id="MobiDB-lite"/>
    </source>
</evidence>
<dbReference type="Proteomes" id="UP001219525">
    <property type="component" value="Unassembled WGS sequence"/>
</dbReference>
<gene>
    <name evidence="2" type="ORF">GGX14DRAFT_578270</name>
</gene>
<evidence type="ECO:0000313" key="2">
    <source>
        <dbReference type="EMBL" id="KAJ7192252.1"/>
    </source>
</evidence>
<accession>A0AAD6UT44</accession>
<proteinExistence type="predicted"/>
<name>A0AAD6UT44_9AGAR</name>
<dbReference type="EMBL" id="JARJCW010000122">
    <property type="protein sequence ID" value="KAJ7192252.1"/>
    <property type="molecule type" value="Genomic_DNA"/>
</dbReference>
<feature type="region of interest" description="Disordered" evidence="1">
    <location>
        <begin position="82"/>
        <end position="130"/>
    </location>
</feature>
<organism evidence="2 3">
    <name type="scientific">Mycena pura</name>
    <dbReference type="NCBI Taxonomy" id="153505"/>
    <lineage>
        <taxon>Eukaryota</taxon>
        <taxon>Fungi</taxon>
        <taxon>Dikarya</taxon>
        <taxon>Basidiomycota</taxon>
        <taxon>Agaricomycotina</taxon>
        <taxon>Agaricomycetes</taxon>
        <taxon>Agaricomycetidae</taxon>
        <taxon>Agaricales</taxon>
        <taxon>Marasmiineae</taxon>
        <taxon>Mycenaceae</taxon>
        <taxon>Mycena</taxon>
    </lineage>
</organism>